<evidence type="ECO:0000313" key="4">
    <source>
        <dbReference type="EMBL" id="KAK3774297.1"/>
    </source>
</evidence>
<sequence length="2446" mass="271566">MGRKTEKQQSSLSDEKVEQKEVKSPHHKEEENKFEPITEIEFKFLLQDVETRTEGLSKFISTSEAFNDGVPCSDVVKKYLRSSPACEELLALLQPLETALKTPGIALVLKCLEQILTRIRSDLTKNLITGEAIVQKVLAGHMKHIYASLQAQSKSNIIKSAVQFLLSVALLSEKTKRALQARLNFTHVHFAALFRRRNRKDPQDVRSCMTLLTLAFLVNSDSNSVRFMVQQKTFLHLTISGLKFDAKEVVVDVLLTLLDKVVKNSSVSKTDKVKLFSEVVLRQIAELHQWQGPQAWSPSGDAKHKQGPDLSPEAAEDLAQVADVADSVLQELCCSSKHGISFYDKTVGTGSRPQNQLLSHFLSWLTKHIEEKRKAVLVVNILAANPDLICGVLIELQTSLEPRWSDSWAHRLDWLGSLYSALPDIPPFLSDKESKISNDQKIVTMATVFCLPPPKVTSILNQSLKHEDIQVRHRHLELVQVLIKKAYTIQKALVSWSAGMGYSAEDVEYLKDIFTTTVLKSLPAVSQLFGCVDKIMAFTSLADLAGKDAVAVMETKLCVGLGEHTCLLLRVLSLYQNLMPSLLAQRPKDISKLLKVVVSQRDVDPGSQKKLDGHGTVDTDKDGQPGSDRNKADQVEQLGAASTEEEENQLPQLYLLKLLSETDARTLALTREGLLEKLLQLAEHGRYMDLTVRLICKMLQSMEIFSRHGQELAIWLRNALDIGNLFSDKDGDNDEAEKQRPASAKVKSAKKLKGRELSSSKMKEDGHEGSRKDLLSFLASCLTALVNNPAPYTDRVMEALTERPVGADGREEDDEELMETSSVGTNESVKEAILLMDDEELDQLVAATATATNSDKAETPDTGTSATASVNFDLPVSPLVLVALDQLNNSKKIEPDAKAYVSHVIVDLCHSVVNPASLAQIVLRSGQSELLCGGASPYLRSFLPSQKNPHPKTTNLELSGCEPFTSLLLNLRESGGDACDLESPKSFQRVRNQIQLELTLMNKSRTLIGLGQVMLYMGEAVSSPSKTSSSVKLVHLYKLVAEGCIAHLVDEHKGNFETRKAENADSTLLSEKLQEIPSALELEESETSAAVKRILLDPILLEALSIPKPPPDSNMKASSLKRSSFVSGEFSKVCEILSLFRNTLAKSVCFPWFQNETNLIELHLDKAVNLLSRVYQESGVNSKKSRSKTLLKLDEHEGEKEITHCCCQILCLLFERPGLVSLSRFLSKLLKLLPLSVEVENKWGDRVTSNTSSCNKLGDLLVQMLDHWADLMGATLIPQGLELLLDNSKDNSSNHANSELNSLLCPSSCSRIVQMLEEGRDSDEEEDKNPGIDSSLRSSHKTFRLKVVPSFEEACGLLPEQLKPLFDQVCSVNSEALINCAVKLLNKLPQLVPVCGQSAPEAALSSAEKLQASVGTDIAKLLIKSEKEVFQRVNVWLQSWQKKPPKHFMWWLVRAFLEAQESFSVDCHKSIEALKDCTLHRVQEALTTAGEDEMIALRLICASLEEKTDTTYLETVVTHAAAAIRDRPAQVNTGHYQLLLVCAQACPSLTITDTALGNNQDLRIGALLLSLALRHLDRLAADKTRDITWEDYLLSLALTLIKPEMDTDFNFLLGLWSSFVKNTLRHLYKNNKLLELLAGLAPFVYSMTSKPTNQPTMAGSGKPTPFPDVQTLFNMCCSHTGFVAVMMSEDFIDAKAGLVKLLHTLGETEPSCYDRKLRKILVGAYSATLSLTDQRLLHMIERVSLDSEGKFECPLLWGKSVVDELSMTEALGSTLHRETPVANILSQLDIRRLHQSMLNFPVRQKLKGKEVVSPEELKSKEDCYDPKFLLRVLALSLTPDKRVPLHQFVDKGCLGYLLTALSSHDLSCRLLAYQALNDFHLHAQGSRWSERAEVSFLLDLLNASRSQDGQKLSSVVALFFARVSRLLLYPADGLYMPIFRFLVARPEIDLRNVPEFYKLFFSPGSNYKQERNWSLSLLAEGLRETSDYWLYQKKSVFRIILSFYGSALSDKASQVLVLSVVKSACMEKTVAVHLVKNQGLLTWLSAAVDGLTSRPEHCDALCEIVHALWISLSTHTHQEEDGRSVEASHENGDVEETEKEREAAEGDNSDSDDVGDDNDDDEEEEEEKDMDEETDDSNDSTSEAISSDKTRKSKKRKKSSDQEGKKKRKLSDNSAKIIKDKSPREDSESDSEDMSSGEDSTERIISDSSNKVTSTAKSDKLGKIKEVKRRTPPSMPKSTVAELGLLVRGLVWHLSKPSIRNVGKILEVHRGLIDLKRQSSNSQCQPSANNTSREEDNTMNDKLVLLSAAETCIVLHRLGSAARIPELVSAAEAQLTRLGVNVRSVLCHGIRSSDGIERSAKLHEGDMKDTEEAVDVDNDSKQLSQTEQSGEEEGKTSSNLQSVAERRETVSGAANDIKELENKELARSLLIGAREIFTLTQNVEFM</sequence>
<dbReference type="PANTHER" id="PTHR13500">
    <property type="entry name" value="NUCLEOLAR PRERIBOSOMAL-ASSOCIATED PROTEIN 1"/>
    <property type="match status" value="1"/>
</dbReference>
<feature type="compositionally biased region" description="Acidic residues" evidence="1">
    <location>
        <begin position="2105"/>
        <end position="2138"/>
    </location>
</feature>
<dbReference type="InterPro" id="IPR016024">
    <property type="entry name" value="ARM-type_fold"/>
</dbReference>
<dbReference type="GO" id="GO:0005730">
    <property type="term" value="C:nucleolus"/>
    <property type="evidence" value="ECO:0007669"/>
    <property type="project" value="TreeGrafter"/>
</dbReference>
<keyword evidence="5" id="KW-1185">Reference proteome</keyword>
<dbReference type="PANTHER" id="PTHR13500:SF0">
    <property type="entry name" value="NUCLEOLAR PRE-RIBOSOMAL-ASSOCIATED PROTEIN 1"/>
    <property type="match status" value="1"/>
</dbReference>
<dbReference type="InterPro" id="IPR021714">
    <property type="entry name" value="URB1_N"/>
</dbReference>
<feature type="compositionally biased region" description="Basic and acidic residues" evidence="1">
    <location>
        <begin position="2076"/>
        <end position="2104"/>
    </location>
</feature>
<feature type="domain" description="URB1 C-terminal" evidence="3">
    <location>
        <begin position="1854"/>
        <end position="2043"/>
    </location>
</feature>
<dbReference type="GO" id="GO:0000463">
    <property type="term" value="P:maturation of LSU-rRNA from tricistronic rRNA transcript (SSU-rRNA, 5.8S rRNA, LSU-rRNA)"/>
    <property type="evidence" value="ECO:0007669"/>
    <property type="project" value="TreeGrafter"/>
</dbReference>
<feature type="region of interest" description="Disordered" evidence="1">
    <location>
        <begin position="604"/>
        <end position="646"/>
    </location>
</feature>
<feature type="compositionally biased region" description="Polar residues" evidence="1">
    <location>
        <begin position="2206"/>
        <end position="2216"/>
    </location>
</feature>
<dbReference type="Proteomes" id="UP001283361">
    <property type="component" value="Unassembled WGS sequence"/>
</dbReference>
<dbReference type="Pfam" id="PF16201">
    <property type="entry name" value="NopRA1"/>
    <property type="match status" value="1"/>
</dbReference>
<dbReference type="SUPFAM" id="SSF48371">
    <property type="entry name" value="ARM repeat"/>
    <property type="match status" value="1"/>
</dbReference>
<comment type="caution">
    <text evidence="4">The sequence shown here is derived from an EMBL/GenBank/DDBJ whole genome shotgun (WGS) entry which is preliminary data.</text>
</comment>
<dbReference type="GO" id="GO:0000466">
    <property type="term" value="P:maturation of 5.8S rRNA from tricistronic rRNA transcript (SSU-rRNA, 5.8S rRNA, LSU-rRNA)"/>
    <property type="evidence" value="ECO:0007669"/>
    <property type="project" value="TreeGrafter"/>
</dbReference>
<gene>
    <name evidence="4" type="ORF">RRG08_040900</name>
</gene>
<organism evidence="4 5">
    <name type="scientific">Elysia crispata</name>
    <name type="common">lettuce slug</name>
    <dbReference type="NCBI Taxonomy" id="231223"/>
    <lineage>
        <taxon>Eukaryota</taxon>
        <taxon>Metazoa</taxon>
        <taxon>Spiralia</taxon>
        <taxon>Lophotrochozoa</taxon>
        <taxon>Mollusca</taxon>
        <taxon>Gastropoda</taxon>
        <taxon>Heterobranchia</taxon>
        <taxon>Euthyneura</taxon>
        <taxon>Panpulmonata</taxon>
        <taxon>Sacoglossa</taxon>
        <taxon>Placobranchoidea</taxon>
        <taxon>Plakobranchidae</taxon>
        <taxon>Elysia</taxon>
    </lineage>
</organism>
<feature type="compositionally biased region" description="Basic and acidic residues" evidence="1">
    <location>
        <begin position="2177"/>
        <end position="2186"/>
    </location>
</feature>
<feature type="region of interest" description="Disordered" evidence="1">
    <location>
        <begin position="2363"/>
        <end position="2411"/>
    </location>
</feature>
<dbReference type="InterPro" id="IPR039844">
    <property type="entry name" value="URB1"/>
</dbReference>
<feature type="compositionally biased region" description="Acidic residues" evidence="1">
    <location>
        <begin position="2187"/>
        <end position="2196"/>
    </location>
</feature>
<evidence type="ECO:0008006" key="6">
    <source>
        <dbReference type="Google" id="ProtNLM"/>
    </source>
</evidence>
<evidence type="ECO:0000259" key="2">
    <source>
        <dbReference type="Pfam" id="PF11707"/>
    </source>
</evidence>
<feature type="region of interest" description="Disordered" evidence="1">
    <location>
        <begin position="1"/>
        <end position="33"/>
    </location>
</feature>
<proteinExistence type="predicted"/>
<dbReference type="Pfam" id="PF11707">
    <property type="entry name" value="Npa1"/>
    <property type="match status" value="1"/>
</dbReference>
<feature type="region of interest" description="Disordered" evidence="1">
    <location>
        <begin position="293"/>
        <end position="312"/>
    </location>
</feature>
<name>A0AAE0ZTH3_9GAST</name>
<feature type="region of interest" description="Disordered" evidence="1">
    <location>
        <begin position="2076"/>
        <end position="2236"/>
    </location>
</feature>
<protein>
    <recommendedName>
        <fullName evidence="6">Nucleolar pre-ribosomal-associated protein 1</fullName>
    </recommendedName>
</protein>
<dbReference type="InterPro" id="IPR032436">
    <property type="entry name" value="URB1_C"/>
</dbReference>
<accession>A0AAE0ZTH3</accession>
<feature type="domain" description="URB1 N-terminal" evidence="2">
    <location>
        <begin position="88"/>
        <end position="409"/>
    </location>
</feature>
<reference evidence="4" key="1">
    <citation type="journal article" date="2023" name="G3 (Bethesda)">
        <title>A reference genome for the long-term kleptoplast-retaining sea slug Elysia crispata morphotype clarki.</title>
        <authorList>
            <person name="Eastman K.E."/>
            <person name="Pendleton A.L."/>
            <person name="Shaikh M.A."/>
            <person name="Suttiyut T."/>
            <person name="Ogas R."/>
            <person name="Tomko P."/>
            <person name="Gavelis G."/>
            <person name="Widhalm J.R."/>
            <person name="Wisecaver J.H."/>
        </authorList>
    </citation>
    <scope>NUCLEOTIDE SEQUENCE</scope>
    <source>
        <strain evidence="4">ECLA1</strain>
    </source>
</reference>
<evidence type="ECO:0000259" key="3">
    <source>
        <dbReference type="Pfam" id="PF16201"/>
    </source>
</evidence>
<evidence type="ECO:0000313" key="5">
    <source>
        <dbReference type="Proteomes" id="UP001283361"/>
    </source>
</evidence>
<dbReference type="EMBL" id="JAWDGP010003436">
    <property type="protein sequence ID" value="KAK3774297.1"/>
    <property type="molecule type" value="Genomic_DNA"/>
</dbReference>
<feature type="region of interest" description="Disordered" evidence="1">
    <location>
        <begin position="727"/>
        <end position="769"/>
    </location>
</feature>
<feature type="compositionally biased region" description="Basic and acidic residues" evidence="1">
    <location>
        <begin position="604"/>
        <end position="634"/>
    </location>
</feature>
<feature type="compositionally biased region" description="Basic and acidic residues" evidence="1">
    <location>
        <begin position="754"/>
        <end position="769"/>
    </location>
</feature>
<evidence type="ECO:0000256" key="1">
    <source>
        <dbReference type="SAM" id="MobiDB-lite"/>
    </source>
</evidence>